<sequence length="47" mass="5098">METTTGTESAPEPSTVIELPASFPVQEATLGRQPNNDPDNSCAMWFE</sequence>
<name>A0A4Y3QV25_STRCI</name>
<keyword evidence="3" id="KW-1185">Reference proteome</keyword>
<protein>
    <submittedName>
        <fullName evidence="2">Uncharacterized protein</fullName>
    </submittedName>
</protein>
<organism evidence="2 3">
    <name type="scientific">Streptomyces cacaoi</name>
    <dbReference type="NCBI Taxonomy" id="1898"/>
    <lineage>
        <taxon>Bacteria</taxon>
        <taxon>Bacillati</taxon>
        <taxon>Actinomycetota</taxon>
        <taxon>Actinomycetes</taxon>
        <taxon>Kitasatosporales</taxon>
        <taxon>Streptomycetaceae</taxon>
        <taxon>Streptomyces</taxon>
    </lineage>
</organism>
<evidence type="ECO:0000313" key="2">
    <source>
        <dbReference type="EMBL" id="GEB49195.1"/>
    </source>
</evidence>
<accession>A0A4Y3QV25</accession>
<evidence type="ECO:0000313" key="3">
    <source>
        <dbReference type="Proteomes" id="UP000319210"/>
    </source>
</evidence>
<evidence type="ECO:0000256" key="1">
    <source>
        <dbReference type="SAM" id="MobiDB-lite"/>
    </source>
</evidence>
<proteinExistence type="predicted"/>
<dbReference type="RefSeq" id="WP_158102273.1">
    <property type="nucleotide sequence ID" value="NZ_BJMM01000006.1"/>
</dbReference>
<dbReference type="AlphaFoldDB" id="A0A4Y3QV25"/>
<dbReference type="Proteomes" id="UP000319210">
    <property type="component" value="Unassembled WGS sequence"/>
</dbReference>
<gene>
    <name evidence="2" type="ORF">SCA03_17460</name>
</gene>
<comment type="caution">
    <text evidence="2">The sequence shown here is derived from an EMBL/GenBank/DDBJ whole genome shotgun (WGS) entry which is preliminary data.</text>
</comment>
<reference evidence="2 3" key="1">
    <citation type="submission" date="2019-06" db="EMBL/GenBank/DDBJ databases">
        <title>Whole genome shotgun sequence of Streptomyces cacaoi subsp. cacaoi NBRC 12748.</title>
        <authorList>
            <person name="Hosoyama A."/>
            <person name="Uohara A."/>
            <person name="Ohji S."/>
            <person name="Ichikawa N."/>
        </authorList>
    </citation>
    <scope>NUCLEOTIDE SEQUENCE [LARGE SCALE GENOMIC DNA]</scope>
    <source>
        <strain evidence="2 3">NBRC 12748</strain>
    </source>
</reference>
<dbReference type="EMBL" id="BJMM01000006">
    <property type="protein sequence ID" value="GEB49195.1"/>
    <property type="molecule type" value="Genomic_DNA"/>
</dbReference>
<feature type="region of interest" description="Disordered" evidence="1">
    <location>
        <begin position="28"/>
        <end position="47"/>
    </location>
</feature>